<dbReference type="EMBL" id="JACHGT010000009">
    <property type="protein sequence ID" value="MBB6036508.1"/>
    <property type="molecule type" value="Genomic_DNA"/>
</dbReference>
<feature type="transmembrane region" description="Helical" evidence="1">
    <location>
        <begin position="161"/>
        <end position="180"/>
    </location>
</feature>
<keyword evidence="1" id="KW-1133">Transmembrane helix</keyword>
<feature type="transmembrane region" description="Helical" evidence="1">
    <location>
        <begin position="237"/>
        <end position="256"/>
    </location>
</feature>
<dbReference type="Proteomes" id="UP000548476">
    <property type="component" value="Unassembled WGS sequence"/>
</dbReference>
<accession>A0A841FRY1</accession>
<dbReference type="InterPro" id="IPR046278">
    <property type="entry name" value="DUF6311"/>
</dbReference>
<feature type="transmembrane region" description="Helical" evidence="1">
    <location>
        <begin position="383"/>
        <end position="403"/>
    </location>
</feature>
<feature type="transmembrane region" description="Helical" evidence="1">
    <location>
        <begin position="187"/>
        <end position="203"/>
    </location>
</feature>
<feature type="domain" description="DUF6311" evidence="2">
    <location>
        <begin position="61"/>
        <end position="359"/>
    </location>
</feature>
<evidence type="ECO:0000313" key="3">
    <source>
        <dbReference type="EMBL" id="MBB6036508.1"/>
    </source>
</evidence>
<sequence>MATIPRWRRRLSHRISTDLTAAATYLALAVYIGHQLLAAPNSRLLARNWQDQVLIEWFLAYGSRVWLGDFDLVTDRLNSPDGVNLMSNASHIAHAVLLAPVTWIWGAPVSFAVALVLNLAATALGWYLLFSRELVTSRIAAFTGGLFAGFAPGMISQSQSHLHISAGWLTPLLFWCVIKLWRSKRPVRWGALLGVLAAAQLFVGEEVLFFAVAATAIFAIAYAAQNFAAFKARVIELGLGLCTAAFIGLALVAYPLSVQFTGPQHLINAPFSAEYFSADLLSWIAYSPLTWAGEATDITPIAPNHTELNTFLGPVLIVLVVVTTVFLWRRRPVVRPLAVVVLLMFALSLGPEIIIGGTRTGVPGPYALIADVPVIDAALPTRYALVAIPVIGALLALIVNAAKPRGLLTALRLQLGGLPGDRHLVARWTTLIVVAIALVPLFPTTLPVAPRMPIPDFIASGQWRDCVPPGGVLVPVPPPTPGNPNTMRWPAYANGAFGVPEGFFLGPYGKDGVTSMGTWSRGTARIWRDVWETGAVPVIDDEQRAKTREDLAAWKADCVVIPDYGRQSELIRVTTDLMGPGEPFGDVWIWRVP</sequence>
<dbReference type="Pfam" id="PF19830">
    <property type="entry name" value="DUF6311"/>
    <property type="match status" value="1"/>
</dbReference>
<feature type="transmembrane region" description="Helical" evidence="1">
    <location>
        <begin position="337"/>
        <end position="355"/>
    </location>
</feature>
<feature type="transmembrane region" description="Helical" evidence="1">
    <location>
        <begin position="137"/>
        <end position="155"/>
    </location>
</feature>
<protein>
    <recommendedName>
        <fullName evidence="2">DUF6311 domain-containing protein</fullName>
    </recommendedName>
</protein>
<comment type="caution">
    <text evidence="3">The sequence shown here is derived from an EMBL/GenBank/DDBJ whole genome shotgun (WGS) entry which is preliminary data.</text>
</comment>
<evidence type="ECO:0000256" key="1">
    <source>
        <dbReference type="SAM" id="Phobius"/>
    </source>
</evidence>
<keyword evidence="4" id="KW-1185">Reference proteome</keyword>
<dbReference type="RefSeq" id="WP_184789350.1">
    <property type="nucleotide sequence ID" value="NZ_BONT01000030.1"/>
</dbReference>
<reference evidence="3 4" key="1">
    <citation type="submission" date="2020-08" db="EMBL/GenBank/DDBJ databases">
        <title>Genomic Encyclopedia of Type Strains, Phase IV (KMG-IV): sequencing the most valuable type-strain genomes for metagenomic binning, comparative biology and taxonomic classification.</title>
        <authorList>
            <person name="Goeker M."/>
        </authorList>
    </citation>
    <scope>NUCLEOTIDE SEQUENCE [LARGE SCALE GENOMIC DNA]</scope>
    <source>
        <strain evidence="3 4">YIM 65646</strain>
    </source>
</reference>
<evidence type="ECO:0000259" key="2">
    <source>
        <dbReference type="Pfam" id="PF19830"/>
    </source>
</evidence>
<keyword evidence="1" id="KW-0812">Transmembrane</keyword>
<feature type="transmembrane region" description="Helical" evidence="1">
    <location>
        <begin position="111"/>
        <end position="130"/>
    </location>
</feature>
<evidence type="ECO:0000313" key="4">
    <source>
        <dbReference type="Proteomes" id="UP000548476"/>
    </source>
</evidence>
<name>A0A841FRY1_9ACTN</name>
<feature type="transmembrane region" description="Helical" evidence="1">
    <location>
        <begin position="209"/>
        <end position="230"/>
    </location>
</feature>
<feature type="transmembrane region" description="Helical" evidence="1">
    <location>
        <begin position="311"/>
        <end position="328"/>
    </location>
</feature>
<proteinExistence type="predicted"/>
<dbReference type="AlphaFoldDB" id="A0A841FRY1"/>
<gene>
    <name evidence="3" type="ORF">HNR73_004379</name>
</gene>
<feature type="transmembrane region" description="Helical" evidence="1">
    <location>
        <begin position="424"/>
        <end position="442"/>
    </location>
</feature>
<organism evidence="3 4">
    <name type="scientific">Phytomonospora endophytica</name>
    <dbReference type="NCBI Taxonomy" id="714109"/>
    <lineage>
        <taxon>Bacteria</taxon>
        <taxon>Bacillati</taxon>
        <taxon>Actinomycetota</taxon>
        <taxon>Actinomycetes</taxon>
        <taxon>Micromonosporales</taxon>
        <taxon>Micromonosporaceae</taxon>
        <taxon>Phytomonospora</taxon>
    </lineage>
</organism>
<keyword evidence="1" id="KW-0472">Membrane</keyword>